<name>A0AAV8ZYD0_9CUCU</name>
<reference evidence="1" key="1">
    <citation type="journal article" date="2023" name="Insect Mol. Biol.">
        <title>Genome sequencing provides insights into the evolution of gene families encoding plant cell wall-degrading enzymes in longhorned beetles.</title>
        <authorList>
            <person name="Shin N.R."/>
            <person name="Okamura Y."/>
            <person name="Kirsch R."/>
            <person name="Pauchet Y."/>
        </authorList>
    </citation>
    <scope>NUCLEOTIDE SEQUENCE</scope>
    <source>
        <strain evidence="1">RBIC_L_NR</strain>
    </source>
</reference>
<organism evidence="1 2">
    <name type="scientific">Rhamnusium bicolor</name>
    <dbReference type="NCBI Taxonomy" id="1586634"/>
    <lineage>
        <taxon>Eukaryota</taxon>
        <taxon>Metazoa</taxon>
        <taxon>Ecdysozoa</taxon>
        <taxon>Arthropoda</taxon>
        <taxon>Hexapoda</taxon>
        <taxon>Insecta</taxon>
        <taxon>Pterygota</taxon>
        <taxon>Neoptera</taxon>
        <taxon>Endopterygota</taxon>
        <taxon>Coleoptera</taxon>
        <taxon>Polyphaga</taxon>
        <taxon>Cucujiformia</taxon>
        <taxon>Chrysomeloidea</taxon>
        <taxon>Cerambycidae</taxon>
        <taxon>Lepturinae</taxon>
        <taxon>Rhagiini</taxon>
        <taxon>Rhamnusium</taxon>
    </lineage>
</organism>
<protein>
    <submittedName>
        <fullName evidence="1">Uncharacterized protein</fullName>
    </submittedName>
</protein>
<dbReference type="Proteomes" id="UP001162156">
    <property type="component" value="Unassembled WGS sequence"/>
</dbReference>
<evidence type="ECO:0000313" key="2">
    <source>
        <dbReference type="Proteomes" id="UP001162156"/>
    </source>
</evidence>
<dbReference type="EMBL" id="JANEYF010000128">
    <property type="protein sequence ID" value="KAJ8972016.1"/>
    <property type="molecule type" value="Genomic_DNA"/>
</dbReference>
<dbReference type="AlphaFoldDB" id="A0AAV8ZYD0"/>
<accession>A0AAV8ZYD0</accession>
<proteinExistence type="predicted"/>
<keyword evidence="2" id="KW-1185">Reference proteome</keyword>
<comment type="caution">
    <text evidence="1">The sequence shown here is derived from an EMBL/GenBank/DDBJ whole genome shotgun (WGS) entry which is preliminary data.</text>
</comment>
<sequence length="59" mass="6934">MSFGGRLKQLDQLMDEVKQVRPGSEILEMQGPQRRTQRKKTTIKQLFTAASKFQKNLRR</sequence>
<gene>
    <name evidence="1" type="ORF">NQ314_000397</name>
</gene>
<evidence type="ECO:0000313" key="1">
    <source>
        <dbReference type="EMBL" id="KAJ8972016.1"/>
    </source>
</evidence>